<name>A0A2S1T1U3_9ACTN</name>
<accession>A0A2S1T1U3</accession>
<protein>
    <submittedName>
        <fullName evidence="1">Uncharacterized protein</fullName>
    </submittedName>
</protein>
<dbReference type="KEGG" id="stir:DDW44_30400"/>
<dbReference type="AlphaFoldDB" id="A0A2S1T1U3"/>
<sequence length="180" mass="19540">MNLYGTGDTIDVGTTRGPVGYAPGGIVSAHLDPGFLTDRERVLPLLTSWTREQLYALADIVIGEADSRTEGELLRLLRDIGAGEPGSPRVTHIEFVTTSNYEDGVYWDDSTVYVHIDGHDEPVPVDFENPDDDPVQTARDGKFRTLLADYSRAAPPADGAHLVVNLATGEFDVSGKWALV</sequence>
<gene>
    <name evidence="1" type="ORF">DDW44_30400</name>
</gene>
<proteinExistence type="predicted"/>
<dbReference type="OrthoDB" id="4231647at2"/>
<dbReference type="Proteomes" id="UP000244900">
    <property type="component" value="Chromosome"/>
</dbReference>
<evidence type="ECO:0000313" key="1">
    <source>
        <dbReference type="EMBL" id="AWI32632.1"/>
    </source>
</evidence>
<reference evidence="1 2" key="1">
    <citation type="submission" date="2018-05" db="EMBL/GenBank/DDBJ databases">
        <title>Complete genome sequence of sponge-derived Streptomyces sp. HNM0039.</title>
        <authorList>
            <person name="Huang X."/>
            <person name="Zhou S."/>
        </authorList>
    </citation>
    <scope>NUCLEOTIDE SEQUENCE [LARGE SCALE GENOMIC DNA]</scope>
    <source>
        <strain evidence="1 2">HNM0039</strain>
    </source>
</reference>
<dbReference type="RefSeq" id="WP_108908500.1">
    <property type="nucleotide sequence ID" value="NZ_CP029188.1"/>
</dbReference>
<evidence type="ECO:0000313" key="2">
    <source>
        <dbReference type="Proteomes" id="UP000244900"/>
    </source>
</evidence>
<dbReference type="EMBL" id="CP029188">
    <property type="protein sequence ID" value="AWI32632.1"/>
    <property type="molecule type" value="Genomic_DNA"/>
</dbReference>
<keyword evidence="2" id="KW-1185">Reference proteome</keyword>
<organism evidence="1 2">
    <name type="scientific">Streptomyces tirandamycinicus</name>
    <dbReference type="NCBI Taxonomy" id="2174846"/>
    <lineage>
        <taxon>Bacteria</taxon>
        <taxon>Bacillati</taxon>
        <taxon>Actinomycetota</taxon>
        <taxon>Actinomycetes</taxon>
        <taxon>Kitasatosporales</taxon>
        <taxon>Streptomycetaceae</taxon>
        <taxon>Streptomyces</taxon>
    </lineage>
</organism>